<protein>
    <recommendedName>
        <fullName evidence="6">NADH:flavin oxidoreductase/NADH oxidase N-terminal domain-containing protein</fullName>
    </recommendedName>
</protein>
<comment type="caution">
    <text evidence="7">The sequence shown here is derived from an EMBL/GenBank/DDBJ whole genome shotgun (WGS) entry which is preliminary data.</text>
</comment>
<dbReference type="GO" id="GO:0010181">
    <property type="term" value="F:FMN binding"/>
    <property type="evidence" value="ECO:0007669"/>
    <property type="project" value="InterPro"/>
</dbReference>
<evidence type="ECO:0000256" key="5">
    <source>
        <dbReference type="ARBA" id="ARBA00022857"/>
    </source>
</evidence>
<dbReference type="AlphaFoldDB" id="A0AA38FFU0"/>
<evidence type="ECO:0000256" key="1">
    <source>
        <dbReference type="ARBA" id="ARBA00001917"/>
    </source>
</evidence>
<dbReference type="InterPro" id="IPR045247">
    <property type="entry name" value="Oye-like"/>
</dbReference>
<dbReference type="EMBL" id="JAHRHJ020000009">
    <property type="protein sequence ID" value="KAH9300550.1"/>
    <property type="molecule type" value="Genomic_DNA"/>
</dbReference>
<evidence type="ECO:0000313" key="7">
    <source>
        <dbReference type="EMBL" id="KAH9300550.1"/>
    </source>
</evidence>
<evidence type="ECO:0000256" key="2">
    <source>
        <dbReference type="ARBA" id="ARBA00005979"/>
    </source>
</evidence>
<dbReference type="InterPro" id="IPR001155">
    <property type="entry name" value="OxRdtase_FMN_N"/>
</dbReference>
<evidence type="ECO:0000259" key="6">
    <source>
        <dbReference type="Pfam" id="PF00724"/>
    </source>
</evidence>
<comment type="cofactor">
    <cofactor evidence="1">
        <name>FMN</name>
        <dbReference type="ChEBI" id="CHEBI:58210"/>
    </cofactor>
</comment>
<dbReference type="PANTHER" id="PTHR22893">
    <property type="entry name" value="NADH OXIDOREDUCTASE-RELATED"/>
    <property type="match status" value="1"/>
</dbReference>
<dbReference type="OMA" id="WNIMKNE"/>
<dbReference type="Pfam" id="PF00724">
    <property type="entry name" value="Oxidored_FMN"/>
    <property type="match status" value="1"/>
</dbReference>
<dbReference type="SUPFAM" id="SSF51395">
    <property type="entry name" value="FMN-linked oxidoreductases"/>
    <property type="match status" value="1"/>
</dbReference>
<keyword evidence="4" id="KW-0288">FMN</keyword>
<dbReference type="Proteomes" id="UP000824469">
    <property type="component" value="Unassembled WGS sequence"/>
</dbReference>
<evidence type="ECO:0000313" key="8">
    <source>
        <dbReference type="Proteomes" id="UP000824469"/>
    </source>
</evidence>
<dbReference type="GO" id="GO:0016491">
    <property type="term" value="F:oxidoreductase activity"/>
    <property type="evidence" value="ECO:0007669"/>
    <property type="project" value="InterPro"/>
</dbReference>
<name>A0AA38FFU0_TAXCH</name>
<comment type="similarity">
    <text evidence="2">Belongs to the NADH:flavin oxidoreductase/NADH oxidase family.</text>
</comment>
<evidence type="ECO:0000256" key="3">
    <source>
        <dbReference type="ARBA" id="ARBA00022630"/>
    </source>
</evidence>
<keyword evidence="3" id="KW-0285">Flavoprotein</keyword>
<keyword evidence="8" id="KW-1185">Reference proteome</keyword>
<organism evidence="7 8">
    <name type="scientific">Taxus chinensis</name>
    <name type="common">Chinese yew</name>
    <name type="synonym">Taxus wallichiana var. chinensis</name>
    <dbReference type="NCBI Taxonomy" id="29808"/>
    <lineage>
        <taxon>Eukaryota</taxon>
        <taxon>Viridiplantae</taxon>
        <taxon>Streptophyta</taxon>
        <taxon>Embryophyta</taxon>
        <taxon>Tracheophyta</taxon>
        <taxon>Spermatophyta</taxon>
        <taxon>Pinopsida</taxon>
        <taxon>Pinidae</taxon>
        <taxon>Conifers II</taxon>
        <taxon>Cupressales</taxon>
        <taxon>Taxaceae</taxon>
        <taxon>Taxus</taxon>
    </lineage>
</organism>
<gene>
    <name evidence="7" type="ORF">KI387_012133</name>
</gene>
<reference evidence="7 8" key="1">
    <citation type="journal article" date="2021" name="Nat. Plants">
        <title>The Taxus genome provides insights into paclitaxel biosynthesis.</title>
        <authorList>
            <person name="Xiong X."/>
            <person name="Gou J."/>
            <person name="Liao Q."/>
            <person name="Li Y."/>
            <person name="Zhou Q."/>
            <person name="Bi G."/>
            <person name="Li C."/>
            <person name="Du R."/>
            <person name="Wang X."/>
            <person name="Sun T."/>
            <person name="Guo L."/>
            <person name="Liang H."/>
            <person name="Lu P."/>
            <person name="Wu Y."/>
            <person name="Zhang Z."/>
            <person name="Ro D.K."/>
            <person name="Shang Y."/>
            <person name="Huang S."/>
            <person name="Yan J."/>
        </authorList>
    </citation>
    <scope>NUCLEOTIDE SEQUENCE [LARGE SCALE GENOMIC DNA]</scope>
    <source>
        <strain evidence="7">Ta-2019</strain>
    </source>
</reference>
<feature type="non-terminal residue" evidence="7">
    <location>
        <position position="1"/>
    </location>
</feature>
<dbReference type="PANTHER" id="PTHR22893:SF112">
    <property type="entry name" value="12-OXOPHYTODIENOATE REDUCTASE 3"/>
    <property type="match status" value="1"/>
</dbReference>
<evidence type="ECO:0000256" key="4">
    <source>
        <dbReference type="ARBA" id="ARBA00022643"/>
    </source>
</evidence>
<feature type="domain" description="NADH:flavin oxidoreductase/NADH oxidase N-terminal" evidence="6">
    <location>
        <begin position="6"/>
        <end position="140"/>
    </location>
</feature>
<proteinExistence type="inferred from homology"/>
<keyword evidence="5" id="KW-0521">NADP</keyword>
<accession>A0AA38FFU0</accession>
<dbReference type="Gene3D" id="3.20.20.70">
    <property type="entry name" value="Aldolase class I"/>
    <property type="match status" value="1"/>
</dbReference>
<sequence>LPDVDYSGSLKKGCRFAAEVLEAVVDNIGTERMTIRLLSIIDHIGTTDSDPLSLTSHLLRLLNFIPLAYLYMTEPRFTKEGLREDLSQGNCMAAKMWNIMKNEYKGRLMRSGGYMRQTVMEVVSSCSVDMISFDKLFISNI</sequence>
<dbReference type="InterPro" id="IPR013785">
    <property type="entry name" value="Aldolase_TIM"/>
</dbReference>